<dbReference type="STRING" id="885580.ENSFDAP00000020401"/>
<dbReference type="Proteomes" id="UP000028990">
    <property type="component" value="Unassembled WGS sequence"/>
</dbReference>
<feature type="domain" description="KRAB" evidence="10">
    <location>
        <begin position="4"/>
        <end position="80"/>
    </location>
</feature>
<dbReference type="GO" id="GO:0006355">
    <property type="term" value="P:regulation of DNA-templated transcription"/>
    <property type="evidence" value="ECO:0007669"/>
    <property type="project" value="InterPro"/>
</dbReference>
<feature type="chain" id="PRO_5001874066" evidence="8">
    <location>
        <begin position="22"/>
        <end position="517"/>
    </location>
</feature>
<organism evidence="11 12">
    <name type="scientific">Fukomys damarensis</name>
    <name type="common">Damaraland mole rat</name>
    <name type="synonym">Cryptomys damarensis</name>
    <dbReference type="NCBI Taxonomy" id="885580"/>
    <lineage>
        <taxon>Eukaryota</taxon>
        <taxon>Metazoa</taxon>
        <taxon>Chordata</taxon>
        <taxon>Craniata</taxon>
        <taxon>Vertebrata</taxon>
        <taxon>Euteleostomi</taxon>
        <taxon>Mammalia</taxon>
        <taxon>Eutheria</taxon>
        <taxon>Euarchontoglires</taxon>
        <taxon>Glires</taxon>
        <taxon>Rodentia</taxon>
        <taxon>Hystricomorpha</taxon>
        <taxon>Bathyergidae</taxon>
        <taxon>Fukomys</taxon>
    </lineage>
</organism>
<feature type="domain" description="C2H2-type" evidence="9">
    <location>
        <begin position="455"/>
        <end position="482"/>
    </location>
</feature>
<evidence type="ECO:0000259" key="9">
    <source>
        <dbReference type="PROSITE" id="PS50157"/>
    </source>
</evidence>
<keyword evidence="1" id="KW-0479">Metal-binding</keyword>
<feature type="domain" description="C2H2-type" evidence="9">
    <location>
        <begin position="214"/>
        <end position="241"/>
    </location>
</feature>
<accession>A0A091EAX3</accession>
<proteinExistence type="predicted"/>
<dbReference type="GO" id="GO:0008270">
    <property type="term" value="F:zinc ion binding"/>
    <property type="evidence" value="ECO:0007669"/>
    <property type="project" value="UniProtKB-KW"/>
</dbReference>
<dbReference type="PROSITE" id="PS50805">
    <property type="entry name" value="KRAB"/>
    <property type="match status" value="1"/>
</dbReference>
<evidence type="ECO:0000256" key="2">
    <source>
        <dbReference type="ARBA" id="ARBA00022737"/>
    </source>
</evidence>
<keyword evidence="8" id="KW-0732">Signal</keyword>
<feature type="signal peptide" evidence="8">
    <location>
        <begin position="1"/>
        <end position="21"/>
    </location>
</feature>
<evidence type="ECO:0000313" key="12">
    <source>
        <dbReference type="Proteomes" id="UP000028990"/>
    </source>
</evidence>
<dbReference type="PROSITE" id="PS00028">
    <property type="entry name" value="ZINC_FINGER_C2H2_1"/>
    <property type="match status" value="1"/>
</dbReference>
<evidence type="ECO:0000256" key="6">
    <source>
        <dbReference type="PROSITE-ProRule" id="PRU00042"/>
    </source>
</evidence>
<keyword evidence="12" id="KW-1185">Reference proteome</keyword>
<evidence type="ECO:0000313" key="11">
    <source>
        <dbReference type="EMBL" id="KFO32416.1"/>
    </source>
</evidence>
<gene>
    <name evidence="11" type="ORF">H920_06195</name>
</gene>
<dbReference type="InterPro" id="IPR001909">
    <property type="entry name" value="KRAB"/>
</dbReference>
<feature type="region of interest" description="Disordered" evidence="7">
    <location>
        <begin position="364"/>
        <end position="442"/>
    </location>
</feature>
<name>A0A091EAX3_FUKDA</name>
<protein>
    <submittedName>
        <fullName evidence="11">Zinc finger protein 12</fullName>
    </submittedName>
</protein>
<dbReference type="Gene3D" id="3.30.160.60">
    <property type="entry name" value="Classic Zinc Finger"/>
    <property type="match status" value="4"/>
</dbReference>
<evidence type="ECO:0000256" key="1">
    <source>
        <dbReference type="ARBA" id="ARBA00022723"/>
    </source>
</evidence>
<dbReference type="Gene3D" id="1.20.1070.10">
    <property type="entry name" value="Rhodopsin 7-helix transmembrane proteins"/>
    <property type="match status" value="1"/>
</dbReference>
<dbReference type="InterPro" id="IPR036236">
    <property type="entry name" value="Znf_C2H2_sf"/>
</dbReference>
<keyword evidence="4" id="KW-0862">Zinc</keyword>
<dbReference type="PROSITE" id="PS50157">
    <property type="entry name" value="ZINC_FINGER_C2H2_2"/>
    <property type="match status" value="3"/>
</dbReference>
<keyword evidence="5" id="KW-0539">Nucleus</keyword>
<feature type="compositionally biased region" description="Polar residues" evidence="7">
    <location>
        <begin position="414"/>
        <end position="424"/>
    </location>
</feature>
<dbReference type="PANTHER" id="PTHR24377">
    <property type="entry name" value="IP01015P-RELATED"/>
    <property type="match status" value="1"/>
</dbReference>
<sequence length="517" mass="58908">MPRAPLAVQAVTLTLVPLLCAVGVAGNAMVVLVVVRGRHMVTPTNCYLGLCVTKPELICRLEQGEEPWILKREMQSYSHWEAQRASNMKKSEENEDKYLVKALFIKNKTVTKDRRSKTLKEMVDLATDPIPSRKGSHKCDSFGASLKSVSELIINNRNHIRKMADDFNGCESLDCKHGNTHIRSKACENDQKDKSHHPNDFIQYQKKLSLGQLLEYNNCGKAFHRKIVFATHERALTREKPSEGNECRRAFIRKLKLTSCPRTLGERKPQESSKSGKPSLGKSKQVHQNVNIGEKHYENNIFGKSLSKRSNLTQHQRIFPGEKSGKCRKNDKSLMKLYHIETERTHAREKIYDCKQVGKSFHEKSYLTQHRRTPATEPSKDGDREGALSQKINTREKNSKRNTGEKTFLRKSKCTQQQWTNSGKSHNEGEGSGKASSKKSHFIGNQNTHKEERAYDCHKCGECFCRKTDLMQHQSMHKGKKRYQCNECPPGCIGIFLCYIFRADIRLLGCAAGSSRE</sequence>
<dbReference type="EMBL" id="KN122173">
    <property type="protein sequence ID" value="KFO32416.1"/>
    <property type="molecule type" value="Genomic_DNA"/>
</dbReference>
<keyword evidence="2" id="KW-0677">Repeat</keyword>
<keyword evidence="3 6" id="KW-0863">Zinc-finger</keyword>
<dbReference type="AlphaFoldDB" id="A0A091EAX3"/>
<reference evidence="11 12" key="1">
    <citation type="submission" date="2013-11" db="EMBL/GenBank/DDBJ databases">
        <title>The Damaraland mole rat (Fukomys damarensis) genome and evolution of African mole rats.</title>
        <authorList>
            <person name="Gladyshev V.N."/>
            <person name="Fang X."/>
        </authorList>
    </citation>
    <scope>NUCLEOTIDE SEQUENCE [LARGE SCALE GENOMIC DNA]</scope>
    <source>
        <tissue evidence="11">Liver</tissue>
    </source>
</reference>
<evidence type="ECO:0000256" key="7">
    <source>
        <dbReference type="SAM" id="MobiDB-lite"/>
    </source>
</evidence>
<feature type="compositionally biased region" description="Low complexity" evidence="7">
    <location>
        <begin position="272"/>
        <end position="283"/>
    </location>
</feature>
<dbReference type="InterPro" id="IPR013087">
    <property type="entry name" value="Znf_C2H2_type"/>
</dbReference>
<feature type="domain" description="C2H2-type" evidence="9">
    <location>
        <begin position="352"/>
        <end position="379"/>
    </location>
</feature>
<feature type="compositionally biased region" description="Basic and acidic residues" evidence="7">
    <location>
        <begin position="393"/>
        <end position="408"/>
    </location>
</feature>
<evidence type="ECO:0000256" key="3">
    <source>
        <dbReference type="ARBA" id="ARBA00022771"/>
    </source>
</evidence>
<dbReference type="InterPro" id="IPR050826">
    <property type="entry name" value="Krueppel_C2H2_ZnFinger"/>
</dbReference>
<feature type="region of interest" description="Disordered" evidence="7">
    <location>
        <begin position="262"/>
        <end position="286"/>
    </location>
</feature>
<evidence type="ECO:0000256" key="8">
    <source>
        <dbReference type="SAM" id="SignalP"/>
    </source>
</evidence>
<evidence type="ECO:0000256" key="5">
    <source>
        <dbReference type="ARBA" id="ARBA00023242"/>
    </source>
</evidence>
<dbReference type="SUPFAM" id="SSF57667">
    <property type="entry name" value="beta-beta-alpha zinc fingers"/>
    <property type="match status" value="4"/>
</dbReference>
<evidence type="ECO:0000259" key="10">
    <source>
        <dbReference type="PROSITE" id="PS50805"/>
    </source>
</evidence>
<evidence type="ECO:0000256" key="4">
    <source>
        <dbReference type="ARBA" id="ARBA00022833"/>
    </source>
</evidence>